<dbReference type="InterPro" id="IPR029468">
    <property type="entry name" value="O-ag_pol_Wzy"/>
</dbReference>
<keyword evidence="3" id="KW-1185">Reference proteome</keyword>
<evidence type="ECO:0000313" key="3">
    <source>
        <dbReference type="Proteomes" id="UP000184192"/>
    </source>
</evidence>
<accession>A0A1M6HZ69</accession>
<evidence type="ECO:0000313" key="2">
    <source>
        <dbReference type="EMBL" id="SHJ27453.1"/>
    </source>
</evidence>
<feature type="transmembrane region" description="Helical" evidence="1">
    <location>
        <begin position="175"/>
        <end position="198"/>
    </location>
</feature>
<name>A0A1M6HZ69_9BACE</name>
<feature type="transmembrane region" description="Helical" evidence="1">
    <location>
        <begin position="393"/>
        <end position="410"/>
    </location>
</feature>
<dbReference type="GeneID" id="92713261"/>
<feature type="transmembrane region" description="Helical" evidence="1">
    <location>
        <begin position="64"/>
        <end position="81"/>
    </location>
</feature>
<feature type="transmembrane region" description="Helical" evidence="1">
    <location>
        <begin position="101"/>
        <end position="122"/>
    </location>
</feature>
<keyword evidence="1" id="KW-1133">Transmembrane helix</keyword>
<feature type="transmembrane region" description="Helical" evidence="1">
    <location>
        <begin position="416"/>
        <end position="435"/>
    </location>
</feature>
<keyword evidence="1" id="KW-0472">Membrane</keyword>
<feature type="transmembrane region" description="Helical" evidence="1">
    <location>
        <begin position="300"/>
        <end position="319"/>
    </location>
</feature>
<feature type="transmembrane region" description="Helical" evidence="1">
    <location>
        <begin position="7"/>
        <end position="27"/>
    </location>
</feature>
<dbReference type="Proteomes" id="UP000184192">
    <property type="component" value="Unassembled WGS sequence"/>
</dbReference>
<keyword evidence="1" id="KW-0812">Transmembrane</keyword>
<organism evidence="2 3">
    <name type="scientific">Bacteroides stercorirosoris</name>
    <dbReference type="NCBI Taxonomy" id="871324"/>
    <lineage>
        <taxon>Bacteria</taxon>
        <taxon>Pseudomonadati</taxon>
        <taxon>Bacteroidota</taxon>
        <taxon>Bacteroidia</taxon>
        <taxon>Bacteroidales</taxon>
        <taxon>Bacteroidaceae</taxon>
        <taxon>Bacteroides</taxon>
    </lineage>
</organism>
<dbReference type="AlphaFoldDB" id="A0A1M6HZ69"/>
<reference evidence="3" key="1">
    <citation type="submission" date="2016-11" db="EMBL/GenBank/DDBJ databases">
        <authorList>
            <person name="Varghese N."/>
            <person name="Submissions S."/>
        </authorList>
    </citation>
    <scope>NUCLEOTIDE SEQUENCE [LARGE SCALE GENOMIC DNA]</scope>
    <source>
        <strain evidence="3">DSM 26884</strain>
    </source>
</reference>
<gene>
    <name evidence="2" type="ORF">SAMN05444350_12072</name>
</gene>
<sequence length="439" mass="50161">MKLRNKFCGILLIEIGALVLFFFFLVPLTYCKVLNVSLLLLYIVNAFFYFKYSKFDTYLDFEPIFIIISTIMVYIFPVFVYNGDNTAYLFSFGLPYSLETINKGTIISTVALFSFFCGSLNCEKKVRAVASVKYIPNNIILLFSLACYFVFALLGGFDAIKNAYKGGGSLGAEKYIMPFLIASIHVIIFNAFWNYVYFKKKNIIPLAYSLIVAIQFMLSGNRTVALYILMPIIILYSLKFRKVSVWSFFSFILVSLVLMNYIQYFRSGYSFDADLDWFYRVSDLLIPNTNTYLALEYVDCYGISFGISSLASILLLIPFSQSYIVNTFDFPVKILNSAYIFSDYLGTSVMGIGMGTNFIASSYLAFGMIGVVCGPYLFGYVIKLLKNDLFSNYYKSIIYVVICGFSVYVVRSGILYMLSFIFYALIIASLNYGYYKYRK</sequence>
<feature type="transmembrane region" description="Helical" evidence="1">
    <location>
        <begin position="243"/>
        <end position="262"/>
    </location>
</feature>
<dbReference type="RefSeq" id="WP_025831530.1">
    <property type="nucleotide sequence ID" value="NZ_FQZN01000020.1"/>
</dbReference>
<feature type="transmembrane region" description="Helical" evidence="1">
    <location>
        <begin position="134"/>
        <end position="155"/>
    </location>
</feature>
<evidence type="ECO:0000256" key="1">
    <source>
        <dbReference type="SAM" id="Phobius"/>
    </source>
</evidence>
<feature type="transmembrane region" description="Helical" evidence="1">
    <location>
        <begin position="210"/>
        <end position="237"/>
    </location>
</feature>
<dbReference type="EMBL" id="FQZN01000020">
    <property type="protein sequence ID" value="SHJ27453.1"/>
    <property type="molecule type" value="Genomic_DNA"/>
</dbReference>
<protein>
    <submittedName>
        <fullName evidence="2">O-antigen polysaccharide polymerase Wzy</fullName>
    </submittedName>
</protein>
<feature type="transmembrane region" description="Helical" evidence="1">
    <location>
        <begin position="358"/>
        <end position="381"/>
    </location>
</feature>
<feature type="transmembrane region" description="Helical" evidence="1">
    <location>
        <begin position="33"/>
        <end position="52"/>
    </location>
</feature>
<proteinExistence type="predicted"/>
<dbReference type="Pfam" id="PF14296">
    <property type="entry name" value="O-ag_pol_Wzy"/>
    <property type="match status" value="1"/>
</dbReference>